<dbReference type="Proteomes" id="UP000466863">
    <property type="component" value="Unassembled WGS sequence"/>
</dbReference>
<reference evidence="2 3" key="1">
    <citation type="submission" date="2019-10" db="EMBL/GenBank/DDBJ databases">
        <title>Evaluation of single-gene subtyping targets for Pseudomonas.</title>
        <authorList>
            <person name="Reichler S.J."/>
            <person name="Orsi R.H."/>
            <person name="Wiedmann M."/>
            <person name="Martin N.H."/>
            <person name="Murphy S.I."/>
        </authorList>
    </citation>
    <scope>NUCLEOTIDE SEQUENCE [LARGE SCALE GENOMIC DNA]</scope>
    <source>
        <strain evidence="2 3">FSL R10-1876</strain>
    </source>
</reference>
<evidence type="ECO:0000259" key="1">
    <source>
        <dbReference type="Pfam" id="PF06527"/>
    </source>
</evidence>
<accession>A0A6I1WQS4</accession>
<dbReference type="Pfam" id="PF06527">
    <property type="entry name" value="TniQ"/>
    <property type="match status" value="1"/>
</dbReference>
<evidence type="ECO:0000313" key="3">
    <source>
        <dbReference type="Proteomes" id="UP000466863"/>
    </source>
</evidence>
<comment type="caution">
    <text evidence="2">The sequence shown here is derived from an EMBL/GenBank/DDBJ whole genome shotgun (WGS) entry which is preliminary data.</text>
</comment>
<evidence type="ECO:0000313" key="2">
    <source>
        <dbReference type="EMBL" id="MQU43043.1"/>
    </source>
</evidence>
<dbReference type="AlphaFoldDB" id="A0A6I1WQS4"/>
<organism evidence="2 3">
    <name type="scientific">Pseudomonas helleri</name>
    <dbReference type="NCBI Taxonomy" id="1608996"/>
    <lineage>
        <taxon>Bacteria</taxon>
        <taxon>Pseudomonadati</taxon>
        <taxon>Pseudomonadota</taxon>
        <taxon>Gammaproteobacteria</taxon>
        <taxon>Pseudomonadales</taxon>
        <taxon>Pseudomonadaceae</taxon>
        <taxon>Pseudomonas</taxon>
    </lineage>
</organism>
<proteinExistence type="predicted"/>
<dbReference type="InterPro" id="IPR009492">
    <property type="entry name" value="TniQ"/>
</dbReference>
<dbReference type="EMBL" id="WIVV01000042">
    <property type="protein sequence ID" value="MQU43043.1"/>
    <property type="molecule type" value="Genomic_DNA"/>
</dbReference>
<protein>
    <recommendedName>
        <fullName evidence="1">TniQ domain-containing protein</fullName>
    </recommendedName>
</protein>
<sequence length="397" mass="44440">MLPIHPQPLSDELLTSWMVRLAFANGFALHTFYSSLLGYRAPIWNRDSDRHPPPALLNCLSTASGKPLDELKNFTLCCYEGLIFENFQFSGDVTFLLPTGLYHRTRRRAGIQFCPLCLKLDTVPYYRRHWRLALSTVCATHDCLLEQNCPSCGAPVIFHQHGIGRSKSIPESALSICSKCFFRLGDTPSRHTGCADSAAGQSLLAMTRTVQLGDWDGSLRPEPMSLTFFSGLRILLGLICGRHGARMRSELGGTIGMEIDPIARLDFEYQPLEVRYALLLAAMALLVDWPSRFHEICWSAKLTRSRLTDAFSSMPYWLRIEVDQYLDTRPYIPPPEEVASAAFYLQGAGMTVSGSTLGALLGLKRDVARRACLQWKAAQIGSPLAFFRSRTHTDRQS</sequence>
<gene>
    <name evidence="2" type="ORF">GHO28_11095</name>
</gene>
<name>A0A6I1WQS4_9PSED</name>
<dbReference type="RefSeq" id="WP_153356089.1">
    <property type="nucleotide sequence ID" value="NZ_JBQQMA010000076.1"/>
</dbReference>
<feature type="domain" description="TniQ" evidence="1">
    <location>
        <begin position="3"/>
        <end position="145"/>
    </location>
</feature>